<reference evidence="4" key="1">
    <citation type="journal article" date="2014" name="Proc. Natl. Acad. Sci. U.S.A.">
        <title>Extensive sampling of basidiomycete genomes demonstrates inadequacy of the white-rot/brown-rot paradigm for wood decay fungi.</title>
        <authorList>
            <person name="Riley R."/>
            <person name="Salamov A.A."/>
            <person name="Brown D.W."/>
            <person name="Nagy L.G."/>
            <person name="Floudas D."/>
            <person name="Held B.W."/>
            <person name="Levasseur A."/>
            <person name="Lombard V."/>
            <person name="Morin E."/>
            <person name="Otillar R."/>
            <person name="Lindquist E.A."/>
            <person name="Sun H."/>
            <person name="LaButti K.M."/>
            <person name="Schmutz J."/>
            <person name="Jabbour D."/>
            <person name="Luo H."/>
            <person name="Baker S.E."/>
            <person name="Pisabarro A.G."/>
            <person name="Walton J.D."/>
            <person name="Blanchette R.A."/>
            <person name="Henrissat B."/>
            <person name="Martin F."/>
            <person name="Cullen D."/>
            <person name="Hibbett D.S."/>
            <person name="Grigoriev I.V."/>
        </authorList>
    </citation>
    <scope>NUCLEOTIDE SEQUENCE [LARGE SCALE GENOMIC DNA]</scope>
    <source>
        <strain evidence="4">CBS 339.88</strain>
    </source>
</reference>
<feature type="chain" id="PRO_5001648660" description="Secreted protein" evidence="2">
    <location>
        <begin position="24"/>
        <end position="78"/>
    </location>
</feature>
<sequence length="78" mass="8726">MHSTLICSRVLRSLLFFLRGFRGHSSPLGSATSWLQLFLPRGSKPYQNSGRPHSLDEASIPFPAQPQCTETTGRSFDF</sequence>
<evidence type="ECO:0000313" key="4">
    <source>
        <dbReference type="Proteomes" id="UP000027222"/>
    </source>
</evidence>
<evidence type="ECO:0008006" key="5">
    <source>
        <dbReference type="Google" id="ProtNLM"/>
    </source>
</evidence>
<dbReference type="Proteomes" id="UP000027222">
    <property type="component" value="Unassembled WGS sequence"/>
</dbReference>
<protein>
    <recommendedName>
        <fullName evidence="5">Secreted protein</fullName>
    </recommendedName>
</protein>
<accession>A0A067SXT8</accession>
<proteinExistence type="predicted"/>
<keyword evidence="4" id="KW-1185">Reference proteome</keyword>
<feature type="compositionally biased region" description="Polar residues" evidence="1">
    <location>
        <begin position="66"/>
        <end position="78"/>
    </location>
</feature>
<evidence type="ECO:0000256" key="2">
    <source>
        <dbReference type="SAM" id="SignalP"/>
    </source>
</evidence>
<dbReference type="AlphaFoldDB" id="A0A067SXT8"/>
<organism evidence="3 4">
    <name type="scientific">Galerina marginata (strain CBS 339.88)</name>
    <dbReference type="NCBI Taxonomy" id="685588"/>
    <lineage>
        <taxon>Eukaryota</taxon>
        <taxon>Fungi</taxon>
        <taxon>Dikarya</taxon>
        <taxon>Basidiomycota</taxon>
        <taxon>Agaricomycotina</taxon>
        <taxon>Agaricomycetes</taxon>
        <taxon>Agaricomycetidae</taxon>
        <taxon>Agaricales</taxon>
        <taxon>Agaricineae</taxon>
        <taxon>Strophariaceae</taxon>
        <taxon>Galerina</taxon>
    </lineage>
</organism>
<evidence type="ECO:0000313" key="3">
    <source>
        <dbReference type="EMBL" id="KDR71573.1"/>
    </source>
</evidence>
<gene>
    <name evidence="3" type="ORF">GALMADRAFT_791505</name>
</gene>
<keyword evidence="2" id="KW-0732">Signal</keyword>
<name>A0A067SXT8_GALM3</name>
<evidence type="ECO:0000256" key="1">
    <source>
        <dbReference type="SAM" id="MobiDB-lite"/>
    </source>
</evidence>
<feature type="signal peptide" evidence="2">
    <location>
        <begin position="1"/>
        <end position="23"/>
    </location>
</feature>
<dbReference type="HOGENOM" id="CLU_2622194_0_0_1"/>
<dbReference type="EMBL" id="KL142392">
    <property type="protein sequence ID" value="KDR71573.1"/>
    <property type="molecule type" value="Genomic_DNA"/>
</dbReference>
<feature type="region of interest" description="Disordered" evidence="1">
    <location>
        <begin position="48"/>
        <end position="78"/>
    </location>
</feature>